<reference evidence="2" key="1">
    <citation type="submission" date="2019-08" db="EMBL/GenBank/DDBJ databases">
        <authorList>
            <person name="Kucharzyk K."/>
            <person name="Murdoch R.W."/>
            <person name="Higgins S."/>
            <person name="Loffler F."/>
        </authorList>
    </citation>
    <scope>NUCLEOTIDE SEQUENCE</scope>
</reference>
<feature type="region of interest" description="Disordered" evidence="1">
    <location>
        <begin position="84"/>
        <end position="106"/>
    </location>
</feature>
<evidence type="ECO:0000256" key="1">
    <source>
        <dbReference type="SAM" id="MobiDB-lite"/>
    </source>
</evidence>
<proteinExistence type="predicted"/>
<organism evidence="2">
    <name type="scientific">bioreactor metagenome</name>
    <dbReference type="NCBI Taxonomy" id="1076179"/>
    <lineage>
        <taxon>unclassified sequences</taxon>
        <taxon>metagenomes</taxon>
        <taxon>ecological metagenomes</taxon>
    </lineage>
</organism>
<evidence type="ECO:0000313" key="2">
    <source>
        <dbReference type="EMBL" id="MPM79933.1"/>
    </source>
</evidence>
<dbReference type="EMBL" id="VSSQ01029703">
    <property type="protein sequence ID" value="MPM79933.1"/>
    <property type="molecule type" value="Genomic_DNA"/>
</dbReference>
<comment type="caution">
    <text evidence="2">The sequence shown here is derived from an EMBL/GenBank/DDBJ whole genome shotgun (WGS) entry which is preliminary data.</text>
</comment>
<dbReference type="AlphaFoldDB" id="A0A645CSP5"/>
<name>A0A645CSP5_9ZZZZ</name>
<gene>
    <name evidence="2" type="ORF">SDC9_126976</name>
</gene>
<sequence length="141" mass="14608">MAHGPALQPVGIALAPDHDCTGEGDKDVPLSKVSHLADAVRAGARRSFRVACGLSGKGDLGRRALRRGRIDGRHRAHRVAAHATHAGQAADCHQPHGGTGNARPRRGRQVACGRLHHGRADLLGDGDHAVPDAGAVHAGQL</sequence>
<protein>
    <submittedName>
        <fullName evidence="2">Uncharacterized protein</fullName>
    </submittedName>
</protein>
<accession>A0A645CSP5</accession>